<dbReference type="EMBL" id="FNUG01000001">
    <property type="protein sequence ID" value="SEE42942.1"/>
    <property type="molecule type" value="Genomic_DNA"/>
</dbReference>
<feature type="domain" description="Fibronectin type-III" evidence="6">
    <location>
        <begin position="514"/>
        <end position="598"/>
    </location>
</feature>
<evidence type="ECO:0000259" key="6">
    <source>
        <dbReference type="PROSITE" id="PS50853"/>
    </source>
</evidence>
<feature type="domain" description="F5/8 type C" evidence="5">
    <location>
        <begin position="353"/>
        <end position="506"/>
    </location>
</feature>
<dbReference type="InterPro" id="IPR023296">
    <property type="entry name" value="Glyco_hydro_beta-prop_sf"/>
</dbReference>
<evidence type="ECO:0000313" key="8">
    <source>
        <dbReference type="Proteomes" id="UP000199448"/>
    </source>
</evidence>
<evidence type="ECO:0000256" key="1">
    <source>
        <dbReference type="ARBA" id="ARBA00009865"/>
    </source>
</evidence>
<comment type="similarity">
    <text evidence="1 4">Belongs to the glycosyl hydrolase 43 family.</text>
</comment>
<dbReference type="CDD" id="cd08982">
    <property type="entry name" value="GH43-like"/>
    <property type="match status" value="1"/>
</dbReference>
<dbReference type="STRING" id="390640.SAMN04488034_101509"/>
<dbReference type="PROSITE" id="PS50022">
    <property type="entry name" value="FA58C_3"/>
    <property type="match status" value="1"/>
</dbReference>
<evidence type="ECO:0000259" key="5">
    <source>
        <dbReference type="PROSITE" id="PS50022"/>
    </source>
</evidence>
<dbReference type="InterPro" id="IPR003961">
    <property type="entry name" value="FN3_dom"/>
</dbReference>
<dbReference type="GO" id="GO:0005975">
    <property type="term" value="P:carbohydrate metabolic process"/>
    <property type="evidence" value="ECO:0007669"/>
    <property type="project" value="InterPro"/>
</dbReference>
<dbReference type="Pfam" id="PF04616">
    <property type="entry name" value="Glyco_hydro_43"/>
    <property type="match status" value="1"/>
</dbReference>
<dbReference type="InterPro" id="IPR008979">
    <property type="entry name" value="Galactose-bd-like_sf"/>
</dbReference>
<dbReference type="Proteomes" id="UP000199448">
    <property type="component" value="Unassembled WGS sequence"/>
</dbReference>
<dbReference type="SUPFAM" id="SSF49265">
    <property type="entry name" value="Fibronectin type III"/>
    <property type="match status" value="1"/>
</dbReference>
<evidence type="ECO:0000313" key="7">
    <source>
        <dbReference type="EMBL" id="SEE42942.1"/>
    </source>
</evidence>
<evidence type="ECO:0000256" key="3">
    <source>
        <dbReference type="ARBA" id="ARBA00023295"/>
    </source>
</evidence>
<sequence length="598" mass="67754">MKNISLFLLFILVYFPGRGQNTPGERDFLTYCNPIDIDYTYVAHNSYTGVSYRAGADPAVINFKGKFFMFVTRSYGYWVSDDMSNWEFITPQNWYFNGSNAPAAAVHGDKIIVAGDPSGRMAIISTDTPEVGDWKTSYSVLPISIQDPALFVDDDGKVFLYEESSNKHPLYGVELDPDNNYLPKGEETALIQLDPEAHGWERFGQDHSSEMAPYLEGPWMTKHNGTYYLQYGAPGTEFNVYADGVYTGDNPLGPFEYAPYNPVSYKPGGFVTGAGHGSTVQDNNGNYWHFATMPIAVNYKFERRIGLFPAGFENNGQMYVNTAYGDYPHYLPTAEVKEHKNRFTGWMLLSYGKKVTANSVLDKKVEQKVIGPGMKSMVRENTGYDPANMVDENISSFWVAKTNDRSVEASIDLGETMKIHALQVNFHEFNAEIFGRQPGIKHQFIIEASENGKKWDVIADYSENQKDQPHAYIAFETPTDARYVRYRNISTPNEYLAISGFRIFGKGYGKAPEAPENFQVHRQEDRRNADLKWDPVKGATGYVIYWGIEEDKLNNSVLIYGEPEYNLRALNIDQAYYSQVEAFNENGISQRTKIQKVQ</sequence>
<protein>
    <submittedName>
        <fullName evidence="7">F5/8 type C domain-containing protein</fullName>
    </submittedName>
</protein>
<dbReference type="OrthoDB" id="9801455at2"/>
<dbReference type="PROSITE" id="PS50853">
    <property type="entry name" value="FN3"/>
    <property type="match status" value="1"/>
</dbReference>
<dbReference type="SUPFAM" id="SSF49785">
    <property type="entry name" value="Galactose-binding domain-like"/>
    <property type="match status" value="1"/>
</dbReference>
<keyword evidence="2 4" id="KW-0378">Hydrolase</keyword>
<evidence type="ECO:0000256" key="4">
    <source>
        <dbReference type="RuleBase" id="RU361187"/>
    </source>
</evidence>
<dbReference type="Gene3D" id="2.115.10.20">
    <property type="entry name" value="Glycosyl hydrolase domain, family 43"/>
    <property type="match status" value="1"/>
</dbReference>
<organism evidence="7 8">
    <name type="scientific">Salinimicrobium catena</name>
    <dbReference type="NCBI Taxonomy" id="390640"/>
    <lineage>
        <taxon>Bacteria</taxon>
        <taxon>Pseudomonadati</taxon>
        <taxon>Bacteroidota</taxon>
        <taxon>Flavobacteriia</taxon>
        <taxon>Flavobacteriales</taxon>
        <taxon>Flavobacteriaceae</taxon>
        <taxon>Salinimicrobium</taxon>
    </lineage>
</organism>
<dbReference type="InterPro" id="IPR051795">
    <property type="entry name" value="Glycosyl_Hydrlase_43"/>
</dbReference>
<dbReference type="InterPro" id="IPR013783">
    <property type="entry name" value="Ig-like_fold"/>
</dbReference>
<dbReference type="SUPFAM" id="SSF75005">
    <property type="entry name" value="Arabinanase/levansucrase/invertase"/>
    <property type="match status" value="1"/>
</dbReference>
<dbReference type="Gene3D" id="2.60.120.260">
    <property type="entry name" value="Galactose-binding domain-like"/>
    <property type="match status" value="1"/>
</dbReference>
<reference evidence="7 8" key="1">
    <citation type="submission" date="2016-10" db="EMBL/GenBank/DDBJ databases">
        <authorList>
            <person name="de Groot N.N."/>
        </authorList>
    </citation>
    <scope>NUCLEOTIDE SEQUENCE [LARGE SCALE GENOMIC DNA]</scope>
    <source>
        <strain evidence="7 8">DSM 23553</strain>
    </source>
</reference>
<proteinExistence type="inferred from homology"/>
<dbReference type="RefSeq" id="WP_093111402.1">
    <property type="nucleotide sequence ID" value="NZ_FNGG01000001.1"/>
</dbReference>
<keyword evidence="3 4" id="KW-0326">Glycosidase</keyword>
<dbReference type="InterPro" id="IPR036116">
    <property type="entry name" value="FN3_sf"/>
</dbReference>
<dbReference type="AlphaFoldDB" id="A0A1H5IRV8"/>
<gene>
    <name evidence="7" type="ORF">SAMN04488034_101509</name>
</gene>
<dbReference type="Gene3D" id="2.60.40.10">
    <property type="entry name" value="Immunoglobulins"/>
    <property type="match status" value="1"/>
</dbReference>
<dbReference type="GO" id="GO:0004553">
    <property type="term" value="F:hydrolase activity, hydrolyzing O-glycosyl compounds"/>
    <property type="evidence" value="ECO:0007669"/>
    <property type="project" value="InterPro"/>
</dbReference>
<dbReference type="PANTHER" id="PTHR42812:SF14">
    <property type="entry name" value="SECRETED PROTEIN"/>
    <property type="match status" value="1"/>
</dbReference>
<dbReference type="InterPro" id="IPR006710">
    <property type="entry name" value="Glyco_hydro_43"/>
</dbReference>
<evidence type="ECO:0000256" key="2">
    <source>
        <dbReference type="ARBA" id="ARBA00022801"/>
    </source>
</evidence>
<dbReference type="PANTHER" id="PTHR42812">
    <property type="entry name" value="BETA-XYLOSIDASE"/>
    <property type="match status" value="1"/>
</dbReference>
<name>A0A1H5IRV8_9FLAO</name>
<keyword evidence="8" id="KW-1185">Reference proteome</keyword>
<dbReference type="Pfam" id="PF00754">
    <property type="entry name" value="F5_F8_type_C"/>
    <property type="match status" value="1"/>
</dbReference>
<dbReference type="InterPro" id="IPR000421">
    <property type="entry name" value="FA58C"/>
</dbReference>
<accession>A0A1H5IRV8</accession>